<feature type="domain" description="tRNase Z endonuclease" evidence="13">
    <location>
        <begin position="6"/>
        <end position="58"/>
    </location>
</feature>
<evidence type="ECO:0000313" key="14">
    <source>
        <dbReference type="EMBL" id="KAF9819670.1"/>
    </source>
</evidence>
<gene>
    <name evidence="14" type="ORF">IEO21_01935</name>
</gene>
<dbReference type="InterPro" id="IPR001279">
    <property type="entry name" value="Metallo-B-lactamas"/>
</dbReference>
<feature type="domain" description="Metallo-beta-lactamase" evidence="12">
    <location>
        <begin position="622"/>
        <end position="829"/>
    </location>
</feature>
<dbReference type="PANTHER" id="PTHR12553:SF49">
    <property type="entry name" value="ZINC PHOSPHODIESTERASE ELAC PROTEIN 2"/>
    <property type="match status" value="1"/>
</dbReference>
<protein>
    <recommendedName>
        <fullName evidence="4">ribonuclease Z</fullName>
        <ecNumber evidence="4">3.1.26.11</ecNumber>
    </recommendedName>
</protein>
<dbReference type="AlphaFoldDB" id="A0A8H7P8I4"/>
<keyword evidence="8" id="KW-0255">Endonuclease</keyword>
<evidence type="ECO:0000256" key="11">
    <source>
        <dbReference type="SAM" id="MobiDB-lite"/>
    </source>
</evidence>
<evidence type="ECO:0000256" key="7">
    <source>
        <dbReference type="ARBA" id="ARBA00022723"/>
    </source>
</evidence>
<organism evidence="14 15">
    <name type="scientific">Rhodonia placenta</name>
    <dbReference type="NCBI Taxonomy" id="104341"/>
    <lineage>
        <taxon>Eukaryota</taxon>
        <taxon>Fungi</taxon>
        <taxon>Dikarya</taxon>
        <taxon>Basidiomycota</taxon>
        <taxon>Agaricomycotina</taxon>
        <taxon>Agaricomycetes</taxon>
        <taxon>Polyporales</taxon>
        <taxon>Adustoporiaceae</taxon>
        <taxon>Rhodonia</taxon>
    </lineage>
</organism>
<evidence type="ECO:0000313" key="15">
    <source>
        <dbReference type="Proteomes" id="UP000639403"/>
    </source>
</evidence>
<comment type="catalytic activity">
    <reaction evidence="1">
        <text>Endonucleolytic cleavage of RNA, removing extra 3' nucleotides from tRNA precursor, generating 3' termini of tRNAs. A 3'-hydroxy group is left at the tRNA terminus and a 5'-phosphoryl group is left at the trailer molecule.</text>
        <dbReference type="EC" id="3.1.26.11"/>
    </reaction>
</comment>
<evidence type="ECO:0000256" key="1">
    <source>
        <dbReference type="ARBA" id="ARBA00000402"/>
    </source>
</evidence>
<comment type="similarity">
    <text evidence="3">Belongs to the RNase Z family.</text>
</comment>
<dbReference type="InterPro" id="IPR027794">
    <property type="entry name" value="tRNase_Z_dom"/>
</dbReference>
<keyword evidence="6" id="KW-0540">Nuclease</keyword>
<proteinExistence type="inferred from homology"/>
<dbReference type="GO" id="GO:0046872">
    <property type="term" value="F:metal ion binding"/>
    <property type="evidence" value="ECO:0007669"/>
    <property type="project" value="UniProtKB-KW"/>
</dbReference>
<comment type="cofactor">
    <cofactor evidence="2">
        <name>Zn(2+)</name>
        <dbReference type="ChEBI" id="CHEBI:29105"/>
    </cofactor>
</comment>
<dbReference type="Proteomes" id="UP000639403">
    <property type="component" value="Unassembled WGS sequence"/>
</dbReference>
<dbReference type="InterPro" id="IPR036866">
    <property type="entry name" value="RibonucZ/Hydroxyglut_hydro"/>
</dbReference>
<name>A0A8H7P8I4_9APHY</name>
<evidence type="ECO:0000256" key="8">
    <source>
        <dbReference type="ARBA" id="ARBA00022759"/>
    </source>
</evidence>
<reference evidence="14" key="1">
    <citation type="submission" date="2020-11" db="EMBL/GenBank/DDBJ databases">
        <authorList>
            <person name="Koelle M."/>
            <person name="Horta M.A.C."/>
            <person name="Nowrousian M."/>
            <person name="Ohm R.A."/>
            <person name="Benz P."/>
            <person name="Pilgard A."/>
        </authorList>
    </citation>
    <scope>NUCLEOTIDE SEQUENCE</scope>
    <source>
        <strain evidence="14">FPRL280</strain>
    </source>
</reference>
<evidence type="ECO:0000256" key="3">
    <source>
        <dbReference type="ARBA" id="ARBA00007823"/>
    </source>
</evidence>
<keyword evidence="9" id="KW-0378">Hydrolase</keyword>
<accession>A0A8H7P8I4</accession>
<dbReference type="GO" id="GO:0005739">
    <property type="term" value="C:mitochondrion"/>
    <property type="evidence" value="ECO:0007669"/>
    <property type="project" value="TreeGrafter"/>
</dbReference>
<feature type="region of interest" description="Disordered" evidence="11">
    <location>
        <begin position="151"/>
        <end position="192"/>
    </location>
</feature>
<evidence type="ECO:0000256" key="4">
    <source>
        <dbReference type="ARBA" id="ARBA00012477"/>
    </source>
</evidence>
<dbReference type="EC" id="3.1.26.11" evidence="4"/>
<evidence type="ECO:0000256" key="6">
    <source>
        <dbReference type="ARBA" id="ARBA00022722"/>
    </source>
</evidence>
<dbReference type="GO" id="GO:0042781">
    <property type="term" value="F:3'-tRNA processing endoribonuclease activity"/>
    <property type="evidence" value="ECO:0007669"/>
    <property type="project" value="UniProtKB-EC"/>
</dbReference>
<evidence type="ECO:0000259" key="13">
    <source>
        <dbReference type="Pfam" id="PF13691"/>
    </source>
</evidence>
<dbReference type="GO" id="GO:1990180">
    <property type="term" value="P:mitochondrial tRNA 3'-end processing"/>
    <property type="evidence" value="ECO:0007669"/>
    <property type="project" value="TreeGrafter"/>
</dbReference>
<sequence>MNWSVSVLSTATSDTEPTIVVNFESGKYVFNTGEGTGRSWLQSRRHWRKARGVFLTSVGTQRCSGLPGVLMFCADASIQAVKVMGPPGITHYLASMRSYCKRFTMSVKVMEVPSAPPVYAAGNLDEPQPAYTDENIRLYAIPLHAVPASPAEGENTAAVHGKRKRSPSPDSSFKRPAPSDPAAPTTSDEDLEHVPRPLLERIAESGFSPLELSGEDAEEWRRMVVANMFPCSPPPPAEEPIKKRKQKQKDVTPPVVAEAEPQPVQPQVDPIMYNAAYAHKSRRLPPFAHPDSGPATLCYIVVGQRVRGKFDAARANALGVQGKLRALLTQGQSVSFMVDDGTGNMVERTVMPEEVVGPSEQPHVTMILDVPTPEHIPELVASFTENPFYARFRSKAEEDAKEYHVHAVFHLCGPGVLEDERYKAFMRGFADGVHHLISSREHGADNATFTTAAYSQLRLNQLDPDMFPPHHYSVLPRRDLSLVPGLPPLVELLQHNRLVDVRPPRKPCLDVLAQQYDHFHPAITGSQGVLLPAAIADVFRKSRAKVKQLAAARDTSKKPGDDVEIIPLGTSSTVPSKYRNVSSTLVRIPGWGSLLLEAGEGSWGQLARMYGDDIDSWTSGVWEVLRDLKCIFISHMHADHHIGLAKILAMRKLMNPPPSQPLYVVGLRHTLVYLREQSEVEDLGVDQADGNGIITILSDMLNWEPVWPFWRMPKNSEPYVDEERSQQAAKNMCRALGLESFTTVDVSHGTRCYGVVVKHSDGWSIVFSADTSPSDNLVIAGEGATLLIHEASFADDQEEMAEQKAHSTCGQAIDIGQRMDAQNILLTHFSARFPKMLPVKTGPSSGRGRTVALALDHTRVKIGDLWKLDAYLPAIECNFADTVAEEGDGEQEAATVSW</sequence>
<evidence type="ECO:0000256" key="9">
    <source>
        <dbReference type="ARBA" id="ARBA00022801"/>
    </source>
</evidence>
<dbReference type="Pfam" id="PF12706">
    <property type="entry name" value="Lactamase_B_2"/>
    <property type="match status" value="1"/>
</dbReference>
<keyword evidence="5" id="KW-0819">tRNA processing</keyword>
<dbReference type="Pfam" id="PF13691">
    <property type="entry name" value="Lactamase_B_4"/>
    <property type="match status" value="1"/>
</dbReference>
<dbReference type="CDD" id="cd07718">
    <property type="entry name" value="RNaseZ_ELAC1_ELAC2-C-term-like_MBL-fold"/>
    <property type="match status" value="1"/>
</dbReference>
<comment type="caution">
    <text evidence="14">The sequence shown here is derived from an EMBL/GenBank/DDBJ whole genome shotgun (WGS) entry which is preliminary data.</text>
</comment>
<evidence type="ECO:0000256" key="5">
    <source>
        <dbReference type="ARBA" id="ARBA00022694"/>
    </source>
</evidence>
<evidence type="ECO:0000256" key="10">
    <source>
        <dbReference type="ARBA" id="ARBA00022833"/>
    </source>
</evidence>
<evidence type="ECO:0000259" key="12">
    <source>
        <dbReference type="Pfam" id="PF12706"/>
    </source>
</evidence>
<reference evidence="14" key="2">
    <citation type="journal article" name="Front. Microbiol.">
        <title>Degradative Capacity of Two Strains of Rhodonia placenta: From Phenotype to Genotype.</title>
        <authorList>
            <person name="Kolle M."/>
            <person name="Horta M.A.C."/>
            <person name="Nowrousian M."/>
            <person name="Ohm R.A."/>
            <person name="Benz J.P."/>
            <person name="Pilgard A."/>
        </authorList>
    </citation>
    <scope>NUCLEOTIDE SEQUENCE</scope>
    <source>
        <strain evidence="14">FPRL280</strain>
    </source>
</reference>
<keyword evidence="10" id="KW-0862">Zinc</keyword>
<dbReference type="PANTHER" id="PTHR12553">
    <property type="entry name" value="ZINC PHOSPHODIESTERASE ELAC PROTEIN 2"/>
    <property type="match status" value="1"/>
</dbReference>
<dbReference type="Gene3D" id="3.60.15.10">
    <property type="entry name" value="Ribonuclease Z/Hydroxyacylglutathione hydrolase-like"/>
    <property type="match status" value="2"/>
</dbReference>
<dbReference type="InterPro" id="IPR047151">
    <property type="entry name" value="RNZ2-like"/>
</dbReference>
<dbReference type="SUPFAM" id="SSF56281">
    <property type="entry name" value="Metallo-hydrolase/oxidoreductase"/>
    <property type="match status" value="2"/>
</dbReference>
<dbReference type="EMBL" id="JADOXO010000016">
    <property type="protein sequence ID" value="KAF9819670.1"/>
    <property type="molecule type" value="Genomic_DNA"/>
</dbReference>
<evidence type="ECO:0000256" key="2">
    <source>
        <dbReference type="ARBA" id="ARBA00001947"/>
    </source>
</evidence>
<keyword evidence="7" id="KW-0479">Metal-binding</keyword>